<keyword evidence="1" id="KW-1133">Transmembrane helix</keyword>
<proteinExistence type="predicted"/>
<dbReference type="AlphaFoldDB" id="A0A0H3ZQ04"/>
<evidence type="ECO:0000313" key="2">
    <source>
        <dbReference type="EMBL" id="AKN35721.1"/>
    </source>
</evidence>
<reference evidence="2" key="1">
    <citation type="journal article" date="2015" name="MBio">
        <title>Eco-Evolutionary Dynamics of Episomes among Ecologically Cohesive Bacterial Populations.</title>
        <authorList>
            <person name="Xue H."/>
            <person name="Cordero O.X."/>
            <person name="Camas F.M."/>
            <person name="Trimble W."/>
            <person name="Meyer F."/>
            <person name="Guglielmini J."/>
            <person name="Rocha E.P."/>
            <person name="Polz M.F."/>
        </authorList>
    </citation>
    <scope>NUCLEOTIDE SEQUENCE</scope>
    <source>
        <strain evidence="2">FF_110</strain>
    </source>
</reference>
<keyword evidence="1" id="KW-0812">Transmembrane</keyword>
<accession>A0A0H3ZQ04</accession>
<protein>
    <submittedName>
        <fullName evidence="2">Uncharacterized protein</fullName>
    </submittedName>
</protein>
<evidence type="ECO:0000256" key="1">
    <source>
        <dbReference type="SAM" id="Phobius"/>
    </source>
</evidence>
<feature type="transmembrane region" description="Helical" evidence="1">
    <location>
        <begin position="157"/>
        <end position="179"/>
    </location>
</feature>
<organism evidence="2">
    <name type="scientific">Vibrio genomosp. F6</name>
    <dbReference type="NCBI Taxonomy" id="723172"/>
    <lineage>
        <taxon>Bacteria</taxon>
        <taxon>Pseudomonadati</taxon>
        <taxon>Pseudomonadota</taxon>
        <taxon>Gammaproteobacteria</taxon>
        <taxon>Vibrionales</taxon>
        <taxon>Vibrionaceae</taxon>
        <taxon>Vibrio</taxon>
    </lineage>
</organism>
<keyword evidence="1" id="KW-0472">Membrane</keyword>
<sequence>MNSTLEIVRPIKAIRKHDFVRAISKALGCEGYCLLSSLSHANTDDLKLVLDLIATVIGEDIKVTSGVRIEPVLYVAMPRKRNEQKEHSGTVLLRLRLFCQKAQITIHKGELDTLVFCDPNELNKIVDFLMSRVIFLEKNKYSSSQSRELATKNKNEMVSGLGMSFKLLFMVLIILGFIMSK</sequence>
<name>A0A0H3ZQ04_9VIBR</name>
<dbReference type="EMBL" id="KP795448">
    <property type="protein sequence ID" value="AKN35721.1"/>
    <property type="molecule type" value="Genomic_DNA"/>
</dbReference>